<feature type="region of interest" description="Disordered" evidence="9">
    <location>
        <begin position="481"/>
        <end position="503"/>
    </location>
</feature>
<evidence type="ECO:0000313" key="11">
    <source>
        <dbReference type="Proteomes" id="UP001240038"/>
    </source>
</evidence>
<accession>A0A346LUY7</accession>
<dbReference type="GO" id="GO:0075509">
    <property type="term" value="P:endocytosis involved in viral entry into host cell"/>
    <property type="evidence" value="ECO:0007669"/>
    <property type="project" value="UniProtKB-KW"/>
</dbReference>
<keyword evidence="7" id="KW-1162">Viral penetration into host cytoplasm</keyword>
<evidence type="ECO:0000256" key="2">
    <source>
        <dbReference type="ARBA" id="ARBA00022581"/>
    </source>
</evidence>
<comment type="subunit">
    <text evidence="7">Self-assembles into homopentamers. The capsid has an icosahedral symmetry and consists of 72 capsomers, with each capsomer being a pentamer of L1. Interacts with the minor capsid protein L2; this interaction is necessary for viral genome encapsidation. Interacts with protein E2; this interaction enhances E2-dependent replication and transcription activation.</text>
</comment>
<keyword evidence="8" id="KW-1145">T=7 icosahedral capsid protein</keyword>
<keyword evidence="7" id="KW-1048">Host nucleus</keyword>
<dbReference type="InterPro" id="IPR002210">
    <property type="entry name" value="Capsid_L1_Papillomavir"/>
</dbReference>
<keyword evidence="2 7" id="KW-0945">Host-virus interaction</keyword>
<comment type="subcellular location">
    <subcellularLocation>
        <location evidence="7">Virion</location>
    </subcellularLocation>
    <subcellularLocation>
        <location evidence="7">Host nucleus</location>
    </subcellularLocation>
</comment>
<comment type="similarity">
    <text evidence="7 8">Belongs to the papillomaviridae L1 protein family.</text>
</comment>
<dbReference type="SUPFAM" id="SSF88648">
    <property type="entry name" value="Group I dsDNA viruses"/>
    <property type="match status" value="1"/>
</dbReference>
<evidence type="ECO:0000256" key="9">
    <source>
        <dbReference type="SAM" id="MobiDB-lite"/>
    </source>
</evidence>
<keyword evidence="4 7" id="KW-0946">Virion</keyword>
<comment type="function">
    <text evidence="7 8">Forms an icosahedral capsid with a T=7 symmetry and a 50 nm diameter. The capsid is composed of 72 pentamers linked to each other by disulfide bonds and associated with L2 proteins. Binds to heparan sulfate proteoglycans on cell surface of basal layer keratinocytes to provide initial virion attachment. This binding mediates a conformational change in the virus capsid that facilitates efficient infection. The virion enters the host cell via endocytosis. During virus trafficking, L1 protein dissociates from the viral DNA and the genomic DNA is released to the host nucleus. The virion assembly takes place within the cell nucleus. Encapsulates the genomic DNA together with protein L2.</text>
</comment>
<keyword evidence="7" id="KW-1015">Disulfide bond</keyword>
<evidence type="ECO:0000256" key="6">
    <source>
        <dbReference type="ARBA" id="ARBA00023296"/>
    </source>
</evidence>
<keyword evidence="5 7" id="KW-0426">Late protein</keyword>
<dbReference type="EMBL" id="MH049343">
    <property type="protein sequence ID" value="AXQ00537.1"/>
    <property type="molecule type" value="Genomic_DNA"/>
</dbReference>
<proteinExistence type="inferred from homology"/>
<organism evidence="10 11">
    <name type="scientific">Okapia johnstoni papillomavirus 1</name>
    <dbReference type="NCBI Taxonomy" id="2304449"/>
    <lineage>
        <taxon>Viruses</taxon>
        <taxon>Monodnaviria</taxon>
        <taxon>Shotokuvirae</taxon>
        <taxon>Cossaviricota</taxon>
        <taxon>Papovaviricetes</taxon>
        <taxon>Zurhausenvirales</taxon>
        <taxon>Papillomaviridae</taxon>
    </lineage>
</organism>
<dbReference type="Proteomes" id="UP001240038">
    <property type="component" value="Segment"/>
</dbReference>
<gene>
    <name evidence="7 8" type="primary">L1</name>
</gene>
<keyword evidence="6 7" id="KW-1160">Virus entry into host cell</keyword>
<keyword evidence="3 7" id="KW-1161">Viral attachment to host cell</keyword>
<dbReference type="Gene3D" id="2.60.175.20">
    <property type="entry name" value="Major capsid L1 (late) superfamily, Papillomavirus"/>
    <property type="match status" value="2"/>
</dbReference>
<dbReference type="HAMAP" id="MF_04002">
    <property type="entry name" value="PPV_L1"/>
    <property type="match status" value="1"/>
</dbReference>
<feature type="disulfide bond" description="Interchain (with Cys-429)" evidence="7">
    <location>
        <position position="172"/>
    </location>
</feature>
<dbReference type="PRINTS" id="PR00865">
    <property type="entry name" value="HPVCAPSIDL1"/>
</dbReference>
<keyword evidence="7" id="KW-1164">Virus endocytosis by host</keyword>
<protein>
    <recommendedName>
        <fullName evidence="7 8">Major capsid protein L1</fullName>
    </recommendedName>
</protein>
<dbReference type="InterPro" id="IPR036973">
    <property type="entry name" value="Capsid_L1_sf_Papillomavir"/>
</dbReference>
<dbReference type="GO" id="GO:0005198">
    <property type="term" value="F:structural molecule activity"/>
    <property type="evidence" value="ECO:0007669"/>
    <property type="project" value="UniProtKB-UniRule"/>
</dbReference>
<feature type="disulfide bond" description="Interchain (with Cys-172)" evidence="7">
    <location>
        <position position="429"/>
    </location>
</feature>
<evidence type="ECO:0000256" key="7">
    <source>
        <dbReference type="HAMAP-Rule" id="MF_04002"/>
    </source>
</evidence>
<name>A0A346LUY7_9PAPI</name>
<evidence type="ECO:0000313" key="10">
    <source>
        <dbReference type="EMBL" id="AXQ00537.1"/>
    </source>
</evidence>
<dbReference type="Pfam" id="PF00500">
    <property type="entry name" value="Late_protein_L1"/>
    <property type="match status" value="1"/>
</dbReference>
<evidence type="ECO:0000256" key="3">
    <source>
        <dbReference type="ARBA" id="ARBA00022804"/>
    </source>
</evidence>
<evidence type="ECO:0000256" key="1">
    <source>
        <dbReference type="ARBA" id="ARBA00022561"/>
    </source>
</evidence>
<evidence type="ECO:0000256" key="8">
    <source>
        <dbReference type="RuleBase" id="RU361248"/>
    </source>
</evidence>
<sequence length="503" mass="56302">MALWAHQQRLYLPPTPVTKVLCTESYVHRRNIFYHGETERLLTIGHPFYPVKNTKGQTTPKVSPNQFRVFRVQLPDPNQFALPDKTIHNPEKERLVWAVAGLQVSRGQPLGGAVTGHTFMNVLNDAENVNRKLNAQTADNRNQAGLDAKQQQILIIGCSPAVGEYWTTARPCIDEPAPEEGACPPLELKNKVIEDGDMMDIGFGALDFKTLNANKSDYPLDIVNEICLYPDYLKMAEDPGGNSMFFYARKEQTYVRHIWARGGTETEAPSDNLFLAGKGTNGLPIKIPSVIFGAPSGSLVSTDSQIFNRPYWIVRAQGMNNGICWNNDLFVTVGDNTRGNSFTISVSKKKEGLTEYDSTQFNVFHRHTEEFKLAFILQLCSVELTPETVSHLQTFNPAVLQGWEIGLQPAPSTVLEDQYRYLDSPATKCATNVIPAKPVDPYDRLKFWEIDLKEKLSLDLSQFPLGRRFLVQQGLGCSAAAAPKKRSVQTTDNGQRKRRKRGS</sequence>
<reference evidence="10" key="1">
    <citation type="journal article" date="2018" name="Vet. Microbiol.">
        <title>Detection and Characterization of Okapi (Okapia johnstoni)-specific Papillomavirus type 1 (OjPV1).</title>
        <authorList>
            <person name="Ramsauer A.S."/>
            <person name="Kubacki J."/>
            <person name="Welle M."/>
            <person name="Bachofen C."/>
            <person name="Fraefel C."/>
            <person name="Hoby S."/>
            <person name="Tobler K."/>
            <person name="Wenker C."/>
        </authorList>
    </citation>
    <scope>NUCLEOTIDE SEQUENCE</scope>
    <source>
        <strain evidence="10">BS 2017</strain>
    </source>
</reference>
<dbReference type="InterPro" id="IPR011222">
    <property type="entry name" value="dsDNA_vir_gr_I_capsid"/>
</dbReference>
<evidence type="ECO:0000256" key="4">
    <source>
        <dbReference type="ARBA" id="ARBA00022844"/>
    </source>
</evidence>
<keyword evidence="1 7" id="KW-0167">Capsid protein</keyword>
<evidence type="ECO:0000256" key="5">
    <source>
        <dbReference type="ARBA" id="ARBA00022921"/>
    </source>
</evidence>
<dbReference type="GO" id="GO:0042025">
    <property type="term" value="C:host cell nucleus"/>
    <property type="evidence" value="ECO:0007669"/>
    <property type="project" value="UniProtKB-SubCell"/>
</dbReference>
<dbReference type="GO" id="GO:0019062">
    <property type="term" value="P:virion attachment to host cell"/>
    <property type="evidence" value="ECO:0007669"/>
    <property type="project" value="UniProtKB-UniRule"/>
</dbReference>
<dbReference type="GO" id="GO:0039620">
    <property type="term" value="C:T=7 icosahedral viral capsid"/>
    <property type="evidence" value="ECO:0007669"/>
    <property type="project" value="UniProtKB-UniRule"/>
</dbReference>